<reference evidence="3" key="2">
    <citation type="submission" date="2019-06" db="EMBL/GenBank/DDBJ databases">
        <title>Genomics analysis of Aphanomyces spp. identifies a new class of oomycete effector associated with host adaptation.</title>
        <authorList>
            <person name="Gaulin E."/>
        </authorList>
    </citation>
    <scope>NUCLEOTIDE SEQUENCE</scope>
    <source>
        <strain evidence="3">CBS 578.67</strain>
    </source>
</reference>
<dbReference type="AlphaFoldDB" id="A0A485LJ89"/>
<feature type="coiled-coil region" evidence="1">
    <location>
        <begin position="117"/>
        <end position="144"/>
    </location>
</feature>
<protein>
    <submittedName>
        <fullName evidence="4">Aste57867_21829 protein</fullName>
    </submittedName>
</protein>
<reference evidence="4 5" key="1">
    <citation type="submission" date="2019-03" db="EMBL/GenBank/DDBJ databases">
        <authorList>
            <person name="Gaulin E."/>
            <person name="Dumas B."/>
        </authorList>
    </citation>
    <scope>NUCLEOTIDE SEQUENCE [LARGE SCALE GENOMIC DNA]</scope>
    <source>
        <strain evidence="4">CBS 568.67</strain>
    </source>
</reference>
<evidence type="ECO:0000256" key="1">
    <source>
        <dbReference type="SAM" id="Coils"/>
    </source>
</evidence>
<gene>
    <name evidence="4" type="primary">Aste57867_21829</name>
    <name evidence="3" type="ORF">As57867_021760</name>
    <name evidence="4" type="ORF">ASTE57867_21829</name>
</gene>
<dbReference type="Proteomes" id="UP000332933">
    <property type="component" value="Unassembled WGS sequence"/>
</dbReference>
<name>A0A485LJ89_9STRA</name>
<accession>A0A485LJ89</accession>
<dbReference type="EMBL" id="VJMH01007007">
    <property type="protein sequence ID" value="KAF0686385.1"/>
    <property type="molecule type" value="Genomic_DNA"/>
</dbReference>
<evidence type="ECO:0000313" key="3">
    <source>
        <dbReference type="EMBL" id="KAF0686385.1"/>
    </source>
</evidence>
<feature type="region of interest" description="Disordered" evidence="2">
    <location>
        <begin position="1"/>
        <end position="67"/>
    </location>
</feature>
<organism evidence="4 5">
    <name type="scientific">Aphanomyces stellatus</name>
    <dbReference type="NCBI Taxonomy" id="120398"/>
    <lineage>
        <taxon>Eukaryota</taxon>
        <taxon>Sar</taxon>
        <taxon>Stramenopiles</taxon>
        <taxon>Oomycota</taxon>
        <taxon>Saprolegniomycetes</taxon>
        <taxon>Saprolegniales</taxon>
        <taxon>Verrucalvaceae</taxon>
        <taxon>Aphanomyces</taxon>
    </lineage>
</organism>
<evidence type="ECO:0000313" key="4">
    <source>
        <dbReference type="EMBL" id="VFT98498.1"/>
    </source>
</evidence>
<dbReference type="EMBL" id="CAADRA010007033">
    <property type="protein sequence ID" value="VFT98498.1"/>
    <property type="molecule type" value="Genomic_DNA"/>
</dbReference>
<evidence type="ECO:0000256" key="2">
    <source>
        <dbReference type="SAM" id="MobiDB-lite"/>
    </source>
</evidence>
<keyword evidence="5" id="KW-1185">Reference proteome</keyword>
<keyword evidence="1" id="KW-0175">Coiled coil</keyword>
<proteinExistence type="predicted"/>
<evidence type="ECO:0000313" key="5">
    <source>
        <dbReference type="Proteomes" id="UP000332933"/>
    </source>
</evidence>
<dbReference type="OrthoDB" id="68530at2759"/>
<sequence length="195" mass="21812">MMMADHDSMDVSPTHKSVRRVSNSPTRHGPRKDADSVSPRRALAKLQVNWGDEKAPPPPPSVVSPPTAAPAQLTALASLQAEEKDAIIVYLLQKVKDQKAMQEAAIKFGEEIAAQLVLEQHERNAAYEDQIQELQTALHAATHAHPEVDRLSAVVLDLKLQLEKERLNVQSAIKKCRRSREREKQLKMAIDPLWE</sequence>